<dbReference type="GO" id="GO:0005886">
    <property type="term" value="C:plasma membrane"/>
    <property type="evidence" value="ECO:0007669"/>
    <property type="project" value="UniProtKB-SubCell"/>
</dbReference>
<feature type="transmembrane region" description="Helical" evidence="7">
    <location>
        <begin position="256"/>
        <end position="279"/>
    </location>
</feature>
<comment type="caution">
    <text evidence="10">The sequence shown here is derived from an EMBL/GenBank/DDBJ whole genome shotgun (WGS) entry which is preliminary data.</text>
</comment>
<evidence type="ECO:0000256" key="5">
    <source>
        <dbReference type="ARBA" id="ARBA00022989"/>
    </source>
</evidence>
<dbReference type="Pfam" id="PF02687">
    <property type="entry name" value="FtsX"/>
    <property type="match status" value="1"/>
</dbReference>
<feature type="transmembrane region" description="Helical" evidence="7">
    <location>
        <begin position="299"/>
        <end position="328"/>
    </location>
</feature>
<evidence type="ECO:0000259" key="9">
    <source>
        <dbReference type="Pfam" id="PF12704"/>
    </source>
</evidence>
<evidence type="ECO:0000256" key="7">
    <source>
        <dbReference type="SAM" id="Phobius"/>
    </source>
</evidence>
<dbReference type="EMBL" id="DTGR01000013">
    <property type="protein sequence ID" value="HHS28195.1"/>
    <property type="molecule type" value="Genomic_DNA"/>
</dbReference>
<dbReference type="InterPro" id="IPR051125">
    <property type="entry name" value="ABC-4/HrtB_transporter"/>
</dbReference>
<keyword evidence="3" id="KW-1003">Cell membrane</keyword>
<dbReference type="Pfam" id="PF12704">
    <property type="entry name" value="MacB_PCD"/>
    <property type="match status" value="1"/>
</dbReference>
<evidence type="ECO:0000313" key="10">
    <source>
        <dbReference type="EMBL" id="HHS28195.1"/>
    </source>
</evidence>
<dbReference type="InterPro" id="IPR025857">
    <property type="entry name" value="MacB_PCD"/>
</dbReference>
<reference evidence="10" key="1">
    <citation type="journal article" date="2020" name="mSystems">
        <title>Genome- and Community-Level Interaction Insights into Carbon Utilization and Element Cycling Functions of Hydrothermarchaeota in Hydrothermal Sediment.</title>
        <authorList>
            <person name="Zhou Z."/>
            <person name="Liu Y."/>
            <person name="Xu W."/>
            <person name="Pan J."/>
            <person name="Luo Z.H."/>
            <person name="Li M."/>
        </authorList>
    </citation>
    <scope>NUCLEOTIDE SEQUENCE [LARGE SCALE GENOMIC DNA]</scope>
    <source>
        <strain evidence="10">SpSt-767</strain>
    </source>
</reference>
<keyword evidence="4 7" id="KW-0812">Transmembrane</keyword>
<evidence type="ECO:0000256" key="3">
    <source>
        <dbReference type="ARBA" id="ARBA00022475"/>
    </source>
</evidence>
<comment type="subcellular location">
    <subcellularLocation>
        <location evidence="1">Cell membrane</location>
        <topology evidence="1">Multi-pass membrane protein</topology>
    </subcellularLocation>
</comment>
<dbReference type="PANTHER" id="PTHR43738:SF1">
    <property type="entry name" value="HEMIN TRANSPORT SYSTEM PERMEASE PROTEIN HRTB-RELATED"/>
    <property type="match status" value="1"/>
</dbReference>
<sequence length="378" mass="41316">MTGILKIAYKLLVNDRGKFAALLVGITFAVFLIVQLTSVFSGILTKASATIINVGARIWVMDPAVNNPLNSIQVPDYLLDQVRSIKGVKYAVPLYSGVALVKLNNGTYQPSTILGLDDASLVGRPELIEGNIDDIFADNGFVVVKDSEYPKLASPKIGTTFEINDHRAVIVGIAKVPSSTLFGIPTLYTTFTRAIQYIPSTRFTIAYILVEPKSEQDIAYIKEEVAKAGYLALTDQEFQRRISDYYKYQTGIGTNILIMTLTSFLVGLSICGQTFYTFVLENLAKFGALKAIGAKSYELIAMILFQTLFTGLTGYGLGVGLSSLLIAFAKQRVPNYAADITYFNLGLAFVLVLIISGVSSFIAVRKVIRVEPFDIFRG</sequence>
<feature type="transmembrane region" description="Helical" evidence="7">
    <location>
        <begin position="340"/>
        <end position="364"/>
    </location>
</feature>
<evidence type="ECO:0000256" key="1">
    <source>
        <dbReference type="ARBA" id="ARBA00004651"/>
    </source>
</evidence>
<organism evidence="10">
    <name type="scientific">Desulfobacca acetoxidans</name>
    <dbReference type="NCBI Taxonomy" id="60893"/>
    <lineage>
        <taxon>Bacteria</taxon>
        <taxon>Pseudomonadati</taxon>
        <taxon>Thermodesulfobacteriota</taxon>
        <taxon>Desulfobaccia</taxon>
        <taxon>Desulfobaccales</taxon>
        <taxon>Desulfobaccaceae</taxon>
        <taxon>Desulfobacca</taxon>
    </lineage>
</organism>
<keyword evidence="2" id="KW-0813">Transport</keyword>
<name>A0A7V6A130_9BACT</name>
<dbReference type="PANTHER" id="PTHR43738">
    <property type="entry name" value="ABC TRANSPORTER, MEMBRANE PROTEIN"/>
    <property type="match status" value="1"/>
</dbReference>
<feature type="domain" description="ABC3 transporter permease C-terminal" evidence="8">
    <location>
        <begin position="258"/>
        <end position="372"/>
    </location>
</feature>
<evidence type="ECO:0000259" key="8">
    <source>
        <dbReference type="Pfam" id="PF02687"/>
    </source>
</evidence>
<keyword evidence="6 7" id="KW-0472">Membrane</keyword>
<feature type="domain" description="MacB-like periplasmic core" evidence="9">
    <location>
        <begin position="22"/>
        <end position="227"/>
    </location>
</feature>
<keyword evidence="5 7" id="KW-1133">Transmembrane helix</keyword>
<evidence type="ECO:0000256" key="4">
    <source>
        <dbReference type="ARBA" id="ARBA00022692"/>
    </source>
</evidence>
<dbReference type="AlphaFoldDB" id="A0A7V6A130"/>
<proteinExistence type="predicted"/>
<accession>A0A7V6A130</accession>
<protein>
    <submittedName>
        <fullName evidence="10">FtsX-like permease family protein</fullName>
    </submittedName>
</protein>
<dbReference type="InterPro" id="IPR003838">
    <property type="entry name" value="ABC3_permease_C"/>
</dbReference>
<gene>
    <name evidence="10" type="ORF">ENV52_00635</name>
</gene>
<feature type="transmembrane region" description="Helical" evidence="7">
    <location>
        <begin position="20"/>
        <end position="44"/>
    </location>
</feature>
<evidence type="ECO:0000256" key="2">
    <source>
        <dbReference type="ARBA" id="ARBA00022448"/>
    </source>
</evidence>
<evidence type="ECO:0000256" key="6">
    <source>
        <dbReference type="ARBA" id="ARBA00023136"/>
    </source>
</evidence>